<reference evidence="2 3" key="1">
    <citation type="journal article" date="2015" name="Sci. Rep.">
        <title>The genome of Leishmania panamensis: insights into genomics of the L. (Viannia) subgenus.</title>
        <authorList>
            <person name="Llanes A."/>
            <person name="Restrepo C.M."/>
            <person name="Vecchio G.D."/>
            <person name="Anguizola F.J."/>
            <person name="Lleonart R."/>
        </authorList>
    </citation>
    <scope>NUCLEOTIDE SEQUENCE [LARGE SCALE GENOMIC DNA]</scope>
    <source>
        <strain evidence="2 3">MHOM/PA/94/PSC-1</strain>
    </source>
</reference>
<dbReference type="VEuPathDB" id="TriTrypDB:LPAL13_320023600"/>
<evidence type="ECO:0000256" key="1">
    <source>
        <dbReference type="SAM" id="MobiDB-lite"/>
    </source>
</evidence>
<dbReference type="InterPro" id="IPR051259">
    <property type="entry name" value="rRNA_Methyltransferase"/>
</dbReference>
<dbReference type="InterPro" id="IPR029028">
    <property type="entry name" value="Alpha/beta_knot_MTases"/>
</dbReference>
<dbReference type="PANTHER" id="PTHR43191">
    <property type="entry name" value="RRNA METHYLTRANSFERASE 3"/>
    <property type="match status" value="1"/>
</dbReference>
<feature type="region of interest" description="Disordered" evidence="1">
    <location>
        <begin position="1"/>
        <end position="21"/>
    </location>
</feature>
<dbReference type="eggNOG" id="ENOG502QS5Y">
    <property type="taxonomic scope" value="Eukaryota"/>
</dbReference>
<evidence type="ECO:0000313" key="2">
    <source>
        <dbReference type="EMBL" id="AIO01065.1"/>
    </source>
</evidence>
<name>A0A088S0J9_LEIPA</name>
<dbReference type="PANTHER" id="PTHR43191:SF2">
    <property type="entry name" value="RRNA METHYLTRANSFERASE 3, MITOCHONDRIAL"/>
    <property type="match status" value="1"/>
</dbReference>
<accession>A0A088S0J9</accession>
<dbReference type="VEuPathDB" id="TriTrypDB:LPMP_321800"/>
<dbReference type="KEGG" id="lpan:LPMP_321800"/>
<evidence type="ECO:0000313" key="3">
    <source>
        <dbReference type="Proteomes" id="UP000063063"/>
    </source>
</evidence>
<dbReference type="Proteomes" id="UP000063063">
    <property type="component" value="Chromosome 32"/>
</dbReference>
<organism evidence="2 3">
    <name type="scientific">Leishmania panamensis</name>
    <dbReference type="NCBI Taxonomy" id="5679"/>
    <lineage>
        <taxon>Eukaryota</taxon>
        <taxon>Discoba</taxon>
        <taxon>Euglenozoa</taxon>
        <taxon>Kinetoplastea</taxon>
        <taxon>Metakinetoplastina</taxon>
        <taxon>Trypanosomatida</taxon>
        <taxon>Trypanosomatidae</taxon>
        <taxon>Leishmaniinae</taxon>
        <taxon>Leishmania</taxon>
        <taxon>Leishmania guyanensis species complex</taxon>
    </lineage>
</organism>
<dbReference type="RefSeq" id="XP_010701865.1">
    <property type="nucleotide sequence ID" value="XM_010703563.1"/>
</dbReference>
<protein>
    <recommendedName>
        <fullName evidence="4">tRNA/rRNA methyltransferase SpoU type domain-containing protein</fullName>
    </recommendedName>
</protein>
<gene>
    <name evidence="2" type="ORF">LPMP_321800</name>
</gene>
<proteinExistence type="predicted"/>
<dbReference type="SUPFAM" id="SSF75217">
    <property type="entry name" value="alpha/beta knot"/>
    <property type="match status" value="2"/>
</dbReference>
<dbReference type="GO" id="GO:0003723">
    <property type="term" value="F:RNA binding"/>
    <property type="evidence" value="ECO:0007669"/>
    <property type="project" value="TreeGrafter"/>
</dbReference>
<dbReference type="GeneID" id="22577921"/>
<keyword evidence="3" id="KW-1185">Reference proteome</keyword>
<dbReference type="Gene3D" id="3.40.1280.10">
    <property type="match status" value="1"/>
</dbReference>
<dbReference type="EMBL" id="CP009401">
    <property type="protein sequence ID" value="AIO01065.1"/>
    <property type="molecule type" value="Genomic_DNA"/>
</dbReference>
<dbReference type="AlphaFoldDB" id="A0A088S0J9"/>
<dbReference type="InterPro" id="IPR029026">
    <property type="entry name" value="tRNA_m1G_MTases_N"/>
</dbReference>
<sequence>MRRSARLQKQTLHPPKNPVPLTANPLTRWSQRLPKWTDLSGTLTRVRVGLEGCHSAFNATNSVRTCLYFQTVSPPTFLRADSWKAIEHVQLRETAPTVLSACNVQKDVLSNSRVAFHSEMKSRMSDCGDTGPLSESLADGIALFGEEAYFSPPRYPPFGHGKIATVAPSESPLVALENFADRAQSVMRTRLPIAATQNDGGIRLVVGHENWGVRRSLLRTKDVTTPVPMADPTCATAPAGISESKSAPVADMVVYIPQYGTTSSLNVVTSLGIALFYCYIDANCPEAREIYSADSLSYSTADGAPANGASSSNELDELRRCLHQYQAFFSETLPAPVSSGSESALAATDALSPRPATPVVDTHVNTTPRGDHRPLHPVFYLRCLDEIQHQQRAYRQALLRYSRRCQVLTASPQPHTNASASLSSPPASYFGLSVLYENVYDQRNFGGLIRSANAFLVDYIFYVGRRKVNVVGAVGSHHYTPPMYLGALPDASTVAVPGDPRSASMSHEWAAEIHAKVEEAYEANAPRNWWLLDCGHDFLYEATLDVQLEHDGCEDEAAASSSASLQAFRRMKANGQVRSLCDSEASLREAIDDGLVLLIPQEGRLPHPGLMGLCTGVLTVLPEGTHFCENTGYAADDCSNGGGGHRGLPSQVASGIALQRLSAVCHPCLAAL</sequence>
<evidence type="ECO:0008006" key="4">
    <source>
        <dbReference type="Google" id="ProtNLM"/>
    </source>
</evidence>
<dbReference type="OrthoDB" id="239614at2759"/>